<dbReference type="AlphaFoldDB" id="A0A1N7R9D4"/>
<keyword evidence="3" id="KW-1185">Reference proteome</keyword>
<evidence type="ECO:0000256" key="1">
    <source>
        <dbReference type="SAM" id="SignalP"/>
    </source>
</evidence>
<name>A0A1N7R9D4_9BACT</name>
<proteinExistence type="predicted"/>
<evidence type="ECO:0008006" key="4">
    <source>
        <dbReference type="Google" id="ProtNLM"/>
    </source>
</evidence>
<reference evidence="3" key="1">
    <citation type="submission" date="2017-01" db="EMBL/GenBank/DDBJ databases">
        <authorList>
            <person name="Varghese N."/>
            <person name="Submissions S."/>
        </authorList>
    </citation>
    <scope>NUCLEOTIDE SEQUENCE [LARGE SCALE GENOMIC DNA]</scope>
    <source>
        <strain evidence="3">DSM 21054</strain>
    </source>
</reference>
<dbReference type="InterPro" id="IPR025345">
    <property type="entry name" value="DUF4249"/>
</dbReference>
<evidence type="ECO:0000313" key="2">
    <source>
        <dbReference type="EMBL" id="SIT31307.1"/>
    </source>
</evidence>
<dbReference type="Proteomes" id="UP000186917">
    <property type="component" value="Unassembled WGS sequence"/>
</dbReference>
<sequence>MQTMKNICRLSLVLLAASFLGSCERVIDINLNNASPKYVIEGVITNQEDVAPKVLISQTKNFSDDNNFPGITGATVTISDNGGAPVTLDDKGDGSYTTTAFYGTIGHTYALTVTIGSTTYTATSAMPPLVNMDSLYVSKETLFGDEKNIANVDFKDPAGKGNAYRWVQYVNGKKEKTIFVRDDDLTDGNDVNRKLFYFNDDDDDKSRDIKTGDNLRVDMMCIDMNVYKYWYSLDASATGENQQATPANPVSNIKGGALGYFSAHTYQTKTIIVP</sequence>
<accession>A0A1N7R9D4</accession>
<feature type="signal peptide" evidence="1">
    <location>
        <begin position="1"/>
        <end position="22"/>
    </location>
</feature>
<evidence type="ECO:0000313" key="3">
    <source>
        <dbReference type="Proteomes" id="UP000186917"/>
    </source>
</evidence>
<feature type="chain" id="PRO_5012049120" description="DUF4249 domain-containing protein" evidence="1">
    <location>
        <begin position="23"/>
        <end position="274"/>
    </location>
</feature>
<organism evidence="2 3">
    <name type="scientific">Filimonas lacunae</name>
    <dbReference type="NCBI Taxonomy" id="477680"/>
    <lineage>
        <taxon>Bacteria</taxon>
        <taxon>Pseudomonadati</taxon>
        <taxon>Bacteroidota</taxon>
        <taxon>Chitinophagia</taxon>
        <taxon>Chitinophagales</taxon>
        <taxon>Chitinophagaceae</taxon>
        <taxon>Filimonas</taxon>
    </lineage>
</organism>
<dbReference type="Pfam" id="PF14054">
    <property type="entry name" value="DUF4249"/>
    <property type="match status" value="1"/>
</dbReference>
<dbReference type="EMBL" id="FTOR01000010">
    <property type="protein sequence ID" value="SIT31307.1"/>
    <property type="molecule type" value="Genomic_DNA"/>
</dbReference>
<dbReference type="STRING" id="477680.SAMN05421788_110131"/>
<keyword evidence="1" id="KW-0732">Signal</keyword>
<dbReference type="PROSITE" id="PS51257">
    <property type="entry name" value="PROKAR_LIPOPROTEIN"/>
    <property type="match status" value="1"/>
</dbReference>
<gene>
    <name evidence="2" type="ORF">SAMN05421788_110131</name>
</gene>
<protein>
    <recommendedName>
        <fullName evidence="4">DUF4249 domain-containing protein</fullName>
    </recommendedName>
</protein>